<dbReference type="AlphaFoldDB" id="A0A4Z2EIW1"/>
<organism evidence="1 2">
    <name type="scientific">Liparis tanakae</name>
    <name type="common">Tanaka's snailfish</name>
    <dbReference type="NCBI Taxonomy" id="230148"/>
    <lineage>
        <taxon>Eukaryota</taxon>
        <taxon>Metazoa</taxon>
        <taxon>Chordata</taxon>
        <taxon>Craniata</taxon>
        <taxon>Vertebrata</taxon>
        <taxon>Euteleostomi</taxon>
        <taxon>Actinopterygii</taxon>
        <taxon>Neopterygii</taxon>
        <taxon>Teleostei</taxon>
        <taxon>Neoteleostei</taxon>
        <taxon>Acanthomorphata</taxon>
        <taxon>Eupercaria</taxon>
        <taxon>Perciformes</taxon>
        <taxon>Cottioidei</taxon>
        <taxon>Cottales</taxon>
        <taxon>Liparidae</taxon>
        <taxon>Liparis</taxon>
    </lineage>
</organism>
<evidence type="ECO:0000313" key="2">
    <source>
        <dbReference type="Proteomes" id="UP000314294"/>
    </source>
</evidence>
<protein>
    <submittedName>
        <fullName evidence="1">Uncharacterized protein</fullName>
    </submittedName>
</protein>
<accession>A0A4Z2EIW1</accession>
<proteinExistence type="predicted"/>
<keyword evidence="2" id="KW-1185">Reference proteome</keyword>
<dbReference type="Proteomes" id="UP000314294">
    <property type="component" value="Unassembled WGS sequence"/>
</dbReference>
<evidence type="ECO:0000313" key="1">
    <source>
        <dbReference type="EMBL" id="TNN28282.1"/>
    </source>
</evidence>
<comment type="caution">
    <text evidence="1">The sequence shown here is derived from an EMBL/GenBank/DDBJ whole genome shotgun (WGS) entry which is preliminary data.</text>
</comment>
<name>A0A4Z2EIW1_9TELE</name>
<sequence>MEPLSWATHPVCVGAVTPSRGVVLADLVKSLCGLCVHGGGEGHWCGVGWAVVWSPSLSGEVGLTPDRSPGGETRIECTTPVEVVEVGGAGARSQNVGGAPPCGGVVVCRRGGACVCALMTCAAVSAGTCAATASVAGPAGALSVSAASILGDVGIRPLLVVGRIPPPPVRLISAPVVGLMPPLVVRLIPPPVV</sequence>
<reference evidence="1 2" key="1">
    <citation type="submission" date="2019-03" db="EMBL/GenBank/DDBJ databases">
        <title>First draft genome of Liparis tanakae, snailfish: a comprehensive survey of snailfish specific genes.</title>
        <authorList>
            <person name="Kim W."/>
            <person name="Song I."/>
            <person name="Jeong J.-H."/>
            <person name="Kim D."/>
            <person name="Kim S."/>
            <person name="Ryu S."/>
            <person name="Song J.Y."/>
            <person name="Lee S.K."/>
        </authorList>
    </citation>
    <scope>NUCLEOTIDE SEQUENCE [LARGE SCALE GENOMIC DNA]</scope>
    <source>
        <tissue evidence="1">Muscle</tissue>
    </source>
</reference>
<gene>
    <name evidence="1" type="ORF">EYF80_061571</name>
</gene>
<dbReference type="EMBL" id="SRLO01007077">
    <property type="protein sequence ID" value="TNN28282.1"/>
    <property type="molecule type" value="Genomic_DNA"/>
</dbReference>